<protein>
    <submittedName>
        <fullName evidence="7">Uncharacterized protein</fullName>
    </submittedName>
</protein>
<dbReference type="PANTHER" id="PTHR43427">
    <property type="entry name" value="CHLORIDE CHANNEL PROTEIN CLC-E"/>
    <property type="match status" value="1"/>
</dbReference>
<organism evidence="7 8">
    <name type="scientific">Solanum verrucosum</name>
    <dbReference type="NCBI Taxonomy" id="315347"/>
    <lineage>
        <taxon>Eukaryota</taxon>
        <taxon>Viridiplantae</taxon>
        <taxon>Streptophyta</taxon>
        <taxon>Embryophyta</taxon>
        <taxon>Tracheophyta</taxon>
        <taxon>Spermatophyta</taxon>
        <taxon>Magnoliopsida</taxon>
        <taxon>eudicotyledons</taxon>
        <taxon>Gunneridae</taxon>
        <taxon>Pentapetalae</taxon>
        <taxon>asterids</taxon>
        <taxon>lamiids</taxon>
        <taxon>Solanales</taxon>
        <taxon>Solanaceae</taxon>
        <taxon>Solanoideae</taxon>
        <taxon>Solaneae</taxon>
        <taxon>Solanum</taxon>
    </lineage>
</organism>
<dbReference type="PANTHER" id="PTHR43427:SF6">
    <property type="entry name" value="CHLORIDE CHANNEL PROTEIN CLC-E"/>
    <property type="match status" value="1"/>
</dbReference>
<dbReference type="SUPFAM" id="SSF54631">
    <property type="entry name" value="CBS-domain pair"/>
    <property type="match status" value="1"/>
</dbReference>
<feature type="domain" description="Reverse transcriptase zinc-binding" evidence="6">
    <location>
        <begin position="2"/>
        <end position="58"/>
    </location>
</feature>
<keyword evidence="1" id="KW-0813">Transport</keyword>
<keyword evidence="4" id="KW-0407">Ion channel</keyword>
<evidence type="ECO:0000259" key="5">
    <source>
        <dbReference type="Pfam" id="PF00571"/>
    </source>
</evidence>
<evidence type="ECO:0000256" key="2">
    <source>
        <dbReference type="ARBA" id="ARBA00023065"/>
    </source>
</evidence>
<sequence length="299" mass="34403">MPRKVCFFTWLATRGVILMAKNLRKRKDVCMSWCYLCKELCENVDHILLHCNLATRLWEDIFRWFGFSWIMPRIVKELMLSWKSRARRRRHKIWSVTPFALTWDIWIERNGRAFEGVEMSLAQLSSSLQSLIFFWSTHVVLVCELVVADVCSSNGNKCRVSCTVTPNTDLLSALTIMKKHGLSQLPVILRHVEDEGIHPVGILDRECINVACRSVIWSSKLLPDKASKVMSPTVYQSSIVNNENDASTGRGDHTTRKQDLQLRLKVVQAASQIRHWRSALPNYTDSSSNSNDSFPWYGT</sequence>
<keyword evidence="2" id="KW-0406">Ion transport</keyword>
<dbReference type="Pfam" id="PF00571">
    <property type="entry name" value="CBS"/>
    <property type="match status" value="1"/>
</dbReference>
<gene>
    <name evidence="7" type="ORF">MTR67_006749</name>
</gene>
<dbReference type="Pfam" id="PF13966">
    <property type="entry name" value="zf-RVT"/>
    <property type="match status" value="1"/>
</dbReference>
<accession>A0AAF0PYE1</accession>
<dbReference type="InterPro" id="IPR026960">
    <property type="entry name" value="RVT-Znf"/>
</dbReference>
<evidence type="ECO:0000256" key="3">
    <source>
        <dbReference type="ARBA" id="ARBA00023214"/>
    </source>
</evidence>
<keyword evidence="3" id="KW-0868">Chloride</keyword>
<keyword evidence="8" id="KW-1185">Reference proteome</keyword>
<dbReference type="Gene3D" id="3.10.580.10">
    <property type="entry name" value="CBS-domain"/>
    <property type="match status" value="1"/>
</dbReference>
<dbReference type="GO" id="GO:0034220">
    <property type="term" value="P:monoatomic ion transmembrane transport"/>
    <property type="evidence" value="ECO:0007669"/>
    <property type="project" value="UniProtKB-KW"/>
</dbReference>
<dbReference type="EMBL" id="CP133612">
    <property type="protein sequence ID" value="WMV13364.1"/>
    <property type="molecule type" value="Genomic_DNA"/>
</dbReference>
<reference evidence="7" key="1">
    <citation type="submission" date="2023-08" db="EMBL/GenBank/DDBJ databases">
        <title>A de novo genome assembly of Solanum verrucosum Schlechtendal, a Mexican diploid species geographically isolated from the other diploid A-genome species in potato relatives.</title>
        <authorList>
            <person name="Hosaka K."/>
        </authorList>
    </citation>
    <scope>NUCLEOTIDE SEQUENCE</scope>
    <source>
        <tissue evidence="7">Young leaves</tissue>
    </source>
</reference>
<evidence type="ECO:0000313" key="7">
    <source>
        <dbReference type="EMBL" id="WMV13364.1"/>
    </source>
</evidence>
<name>A0AAF0PYE1_SOLVR</name>
<dbReference type="GO" id="GO:0009535">
    <property type="term" value="C:chloroplast thylakoid membrane"/>
    <property type="evidence" value="ECO:0007669"/>
    <property type="project" value="TreeGrafter"/>
</dbReference>
<dbReference type="InterPro" id="IPR000644">
    <property type="entry name" value="CBS_dom"/>
</dbReference>
<evidence type="ECO:0000256" key="1">
    <source>
        <dbReference type="ARBA" id="ARBA00022448"/>
    </source>
</evidence>
<evidence type="ECO:0000256" key="4">
    <source>
        <dbReference type="ARBA" id="ARBA00023303"/>
    </source>
</evidence>
<feature type="domain" description="CBS" evidence="5">
    <location>
        <begin position="163"/>
        <end position="206"/>
    </location>
</feature>
<dbReference type="AlphaFoldDB" id="A0AAF0PYE1"/>
<evidence type="ECO:0000313" key="8">
    <source>
        <dbReference type="Proteomes" id="UP001234989"/>
    </source>
</evidence>
<proteinExistence type="predicted"/>
<dbReference type="InterPro" id="IPR050368">
    <property type="entry name" value="ClC-type_chloride_channel"/>
</dbReference>
<evidence type="ECO:0000259" key="6">
    <source>
        <dbReference type="Pfam" id="PF13966"/>
    </source>
</evidence>
<dbReference type="InterPro" id="IPR046342">
    <property type="entry name" value="CBS_dom_sf"/>
</dbReference>
<dbReference type="Proteomes" id="UP001234989">
    <property type="component" value="Chromosome 1"/>
</dbReference>